<dbReference type="Pfam" id="PF04784">
    <property type="entry name" value="DUF547"/>
    <property type="match status" value="1"/>
</dbReference>
<dbReference type="AlphaFoldDB" id="A0A1Q9GYA7"/>
<evidence type="ECO:0000313" key="5">
    <source>
        <dbReference type="Proteomes" id="UP000218676"/>
    </source>
</evidence>
<dbReference type="PANTHER" id="PTHR46361">
    <property type="entry name" value="ELECTRON CARRIER/ PROTEIN DISULFIDE OXIDOREDUCTASE"/>
    <property type="match status" value="1"/>
</dbReference>
<dbReference type="EMBL" id="AP018045">
    <property type="protein sequence ID" value="BAX51798.1"/>
    <property type="molecule type" value="Genomic_DNA"/>
</dbReference>
<dbReference type="RefSeq" id="WP_044176885.1">
    <property type="nucleotide sequence ID" value="NZ_AP018045.1"/>
</dbReference>
<feature type="chain" id="PRO_5011397465" evidence="1">
    <location>
        <begin position="22"/>
        <end position="266"/>
    </location>
</feature>
<feature type="domain" description="DUF547" evidence="2">
    <location>
        <begin position="90"/>
        <end position="201"/>
    </location>
</feature>
<dbReference type="Proteomes" id="UP000516656">
    <property type="component" value="Chromosome 1"/>
</dbReference>
<reference evidence="4 6" key="3">
    <citation type="submission" date="2020-09" db="EMBL/GenBank/DDBJ databases">
        <title>Complete, closed and curated genome sequences of Photobacterium damselae subsp. piscicida isolates from Australia indicate localised evolution and additional plasmid-borne pathogenicity mechanisms.</title>
        <authorList>
            <person name="Baseggio L."/>
            <person name="Silayeva O."/>
            <person name="Buller N."/>
            <person name="Landos M."/>
            <person name="Engelstaedter J."/>
            <person name="Barnes A.C."/>
        </authorList>
    </citation>
    <scope>NUCLEOTIDE SEQUENCE [LARGE SCALE GENOMIC DNA]</scope>
    <source>
        <strain evidence="4 6">AS-16-0540-1</strain>
    </source>
</reference>
<evidence type="ECO:0000256" key="1">
    <source>
        <dbReference type="SAM" id="SignalP"/>
    </source>
</evidence>
<protein>
    <submittedName>
        <fullName evidence="4">DUF547 domain-containing protein</fullName>
    </submittedName>
</protein>
<sequence>MRSWLIIFTLISACFSSGIWAAPKAQLWPYWQTNNSTSQQTIDHKVWQQLLTRYVTVTPHQTYFNYRLVTQQSRQQLQQYIQGLTAIDPRTLNRNEQFSYWVNLYNAATVDLILQNYPIASITKLGGLFSFGPWDEKLLTINGRSLTLNDIEHRILRPIWQDKRIHYVVNCASLGCPDLMPTALTASNSQTLLDQAATRFINSTKGVDVINANNNQIQLSSIYDWYSSDFGSQSELNAHINHYRKHPVSLDKVRFDYNWQLNELKR</sequence>
<evidence type="ECO:0000313" key="6">
    <source>
        <dbReference type="Proteomes" id="UP000516656"/>
    </source>
</evidence>
<dbReference type="InterPro" id="IPR006869">
    <property type="entry name" value="DUF547"/>
</dbReference>
<accession>A0A1Q9GYA7</accession>
<name>A0A1Q9GYA7_PHODP</name>
<dbReference type="Proteomes" id="UP000218676">
    <property type="component" value="Chromosome 1"/>
</dbReference>
<evidence type="ECO:0000313" key="3">
    <source>
        <dbReference type="EMBL" id="BAX51798.1"/>
    </source>
</evidence>
<organism evidence="3 5">
    <name type="scientific">Photobacterium damsela subsp. piscicida</name>
    <name type="common">Pasteurella piscicida</name>
    <dbReference type="NCBI Taxonomy" id="38294"/>
    <lineage>
        <taxon>Bacteria</taxon>
        <taxon>Pseudomonadati</taxon>
        <taxon>Pseudomonadota</taxon>
        <taxon>Gammaproteobacteria</taxon>
        <taxon>Vibrionales</taxon>
        <taxon>Vibrionaceae</taxon>
        <taxon>Photobacterium</taxon>
    </lineage>
</organism>
<dbReference type="PANTHER" id="PTHR46361:SF3">
    <property type="entry name" value="ELECTRON CARRIER_ PROTEIN DISULFIDE OXIDOREDUCTASE"/>
    <property type="match status" value="1"/>
</dbReference>
<proteinExistence type="predicted"/>
<reference evidence="5" key="2">
    <citation type="submission" date="2017-05" db="EMBL/GenBank/DDBJ databases">
        <title>Whole genome sequence of fish pathogenic bacteria, Photobacterium damselae subsp. piscicida, strain 91-197, isolated from hybrid striped bass (Morone sp.) in USA.</title>
        <authorList>
            <person name="Teru Y."/>
            <person name="Hikima J."/>
            <person name="Kono T."/>
            <person name="Sakai M."/>
            <person name="Takano T."/>
            <person name="Hawke J.P."/>
            <person name="Takeyama H."/>
            <person name="Aoki T."/>
        </authorList>
    </citation>
    <scope>NUCLEOTIDE SEQUENCE [LARGE SCALE GENOMIC DNA]</scope>
    <source>
        <strain evidence="5">91-197</strain>
    </source>
</reference>
<gene>
    <name evidence="4" type="ORF">IC627_13570</name>
    <name evidence="3" type="ORF">PDPUS_1_00423</name>
</gene>
<dbReference type="EMBL" id="CP061854">
    <property type="protein sequence ID" value="QOD56231.1"/>
    <property type="molecule type" value="Genomic_DNA"/>
</dbReference>
<evidence type="ECO:0000313" key="4">
    <source>
        <dbReference type="EMBL" id="QOD56231.1"/>
    </source>
</evidence>
<keyword evidence="1" id="KW-0732">Signal</keyword>
<evidence type="ECO:0000259" key="2">
    <source>
        <dbReference type="Pfam" id="PF04784"/>
    </source>
</evidence>
<reference evidence="3" key="1">
    <citation type="journal article" date="2017" name="Genome Announc.">
        <title>Whole-Genome Sequence of Photobacterium damselae subsp. piscicida Strain 91-197, Isolated from Hybrid Striped Bass (Morone sp.) in the United States.</title>
        <authorList>
            <person name="Teru Y."/>
            <person name="Hikima J."/>
            <person name="Kono T."/>
            <person name="Sakai M."/>
            <person name="Takano T."/>
            <person name="Hawke J.P."/>
            <person name="Takeyama H."/>
            <person name="Aoki T."/>
        </authorList>
    </citation>
    <scope>NUCLEOTIDE SEQUENCE</scope>
    <source>
        <strain evidence="3">91-197</strain>
    </source>
</reference>
<feature type="signal peptide" evidence="1">
    <location>
        <begin position="1"/>
        <end position="21"/>
    </location>
</feature>